<evidence type="ECO:0000256" key="8">
    <source>
        <dbReference type="ARBA" id="ARBA00022692"/>
    </source>
</evidence>
<protein>
    <recommendedName>
        <fullName evidence="5">CDP-diacylglycerol--glycerol-3-phosphate 3-phosphatidyltransferase</fullName>
        <ecNumber evidence="4">2.7.8.5</ecNumber>
    </recommendedName>
</protein>
<evidence type="ECO:0000256" key="7">
    <source>
        <dbReference type="ARBA" id="ARBA00022679"/>
    </source>
</evidence>
<dbReference type="EC" id="2.7.8.5" evidence="4"/>
<evidence type="ECO:0000256" key="9">
    <source>
        <dbReference type="ARBA" id="ARBA00022989"/>
    </source>
</evidence>
<sequence>MKEKIFNISNFLSFSRFIILIPTIYFLTSDTGDVLIEGYGLKLTLNRAISMLFMLSLYLSDLADGYLARKYNQITEFGKMIDPLADKVCVGAIVLSLVQQGDLPLWYVAIVIGRDLIILLAGAYLSTRIKFVLPSNKLGKFTVTSIAIVIALAMLKSRGFILNLFITISIIMIFASLYVYGKRFFENLKKVNTANAHEK</sequence>
<keyword evidence="9 16" id="KW-1133">Transmembrane helix</keyword>
<evidence type="ECO:0000256" key="15">
    <source>
        <dbReference type="RuleBase" id="RU003750"/>
    </source>
</evidence>
<comment type="catalytic activity">
    <reaction evidence="14">
        <text>a CDP-1,2-diacyl-sn-glycerol + sn-glycerol 3-phosphate = a 1,2-diacyl-sn-glycero-3-phospho-(1'-sn-glycero-3'-phosphate) + CMP + H(+)</text>
        <dbReference type="Rhea" id="RHEA:12593"/>
        <dbReference type="ChEBI" id="CHEBI:15378"/>
        <dbReference type="ChEBI" id="CHEBI:57597"/>
        <dbReference type="ChEBI" id="CHEBI:58332"/>
        <dbReference type="ChEBI" id="CHEBI:60110"/>
        <dbReference type="ChEBI" id="CHEBI:60377"/>
        <dbReference type="EC" id="2.7.8.5"/>
    </reaction>
</comment>
<dbReference type="Gene3D" id="1.20.120.1760">
    <property type="match status" value="1"/>
</dbReference>
<dbReference type="Proteomes" id="UP000199197">
    <property type="component" value="Unassembled WGS sequence"/>
</dbReference>
<evidence type="ECO:0000256" key="11">
    <source>
        <dbReference type="ARBA" id="ARBA00023136"/>
    </source>
</evidence>
<dbReference type="GO" id="GO:0046474">
    <property type="term" value="P:glycerophospholipid biosynthetic process"/>
    <property type="evidence" value="ECO:0007669"/>
    <property type="project" value="TreeGrafter"/>
</dbReference>
<evidence type="ECO:0000313" key="18">
    <source>
        <dbReference type="Proteomes" id="UP000199197"/>
    </source>
</evidence>
<keyword evidence="6" id="KW-0444">Lipid biosynthesis</keyword>
<feature type="transmembrane region" description="Helical" evidence="16">
    <location>
        <begin position="138"/>
        <end position="155"/>
    </location>
</feature>
<dbReference type="PANTHER" id="PTHR14269">
    <property type="entry name" value="CDP-DIACYLGLYCEROL--GLYCEROL-3-PHOSPHATE 3-PHOSPHATIDYLTRANSFERASE-RELATED"/>
    <property type="match status" value="1"/>
</dbReference>
<keyword evidence="7 15" id="KW-0808">Transferase</keyword>
<evidence type="ECO:0000256" key="1">
    <source>
        <dbReference type="ARBA" id="ARBA00004141"/>
    </source>
</evidence>
<evidence type="ECO:0000256" key="13">
    <source>
        <dbReference type="ARBA" id="ARBA00023264"/>
    </source>
</evidence>
<dbReference type="InterPro" id="IPR050324">
    <property type="entry name" value="CDP-alcohol_PTase-I"/>
</dbReference>
<evidence type="ECO:0000256" key="10">
    <source>
        <dbReference type="ARBA" id="ARBA00023098"/>
    </source>
</evidence>
<feature type="transmembrane region" description="Helical" evidence="16">
    <location>
        <begin position="161"/>
        <end position="180"/>
    </location>
</feature>
<keyword evidence="10" id="KW-0443">Lipid metabolism</keyword>
<dbReference type="InterPro" id="IPR043130">
    <property type="entry name" value="CDP-OH_PTrfase_TM_dom"/>
</dbReference>
<keyword evidence="8 16" id="KW-0812">Transmembrane</keyword>
<dbReference type="EMBL" id="CZVW01000021">
    <property type="protein sequence ID" value="CUT04222.1"/>
    <property type="molecule type" value="Genomic_DNA"/>
</dbReference>
<evidence type="ECO:0000313" key="17">
    <source>
        <dbReference type="EMBL" id="CUT04222.1"/>
    </source>
</evidence>
<feature type="transmembrane region" description="Helical" evidence="16">
    <location>
        <begin position="7"/>
        <end position="28"/>
    </location>
</feature>
<dbReference type="PROSITE" id="PS00379">
    <property type="entry name" value="CDP_ALCOHOL_P_TRANSF"/>
    <property type="match status" value="1"/>
</dbReference>
<dbReference type="InterPro" id="IPR048254">
    <property type="entry name" value="CDP_ALCOHOL_P_TRANSF_CS"/>
</dbReference>
<keyword evidence="13" id="KW-1208">Phospholipid metabolism</keyword>
<gene>
    <name evidence="17" type="ORF">JGI23_01670</name>
</gene>
<evidence type="ECO:0000256" key="12">
    <source>
        <dbReference type="ARBA" id="ARBA00023209"/>
    </source>
</evidence>
<dbReference type="OrthoDB" id="9796672at2"/>
<evidence type="ECO:0000256" key="4">
    <source>
        <dbReference type="ARBA" id="ARBA00013170"/>
    </source>
</evidence>
<comment type="similarity">
    <text evidence="3 15">Belongs to the CDP-alcohol phosphatidyltransferase class-I family.</text>
</comment>
<dbReference type="AlphaFoldDB" id="A0A0P1NYL7"/>
<dbReference type="InterPro" id="IPR000462">
    <property type="entry name" value="CDP-OH_P_trans"/>
</dbReference>
<keyword evidence="11 16" id="KW-0472">Membrane</keyword>
<keyword evidence="12" id="KW-0594">Phospholipid biosynthesis</keyword>
<accession>A0A0P1NYL7</accession>
<dbReference type="InterPro" id="IPR004570">
    <property type="entry name" value="Phosphatidylglycerol_P_synth"/>
</dbReference>
<dbReference type="PANTHER" id="PTHR14269:SF11">
    <property type="entry name" value="CDP-DIACYLGLYCEROL--GLYCEROL-3-PHOSPHATE 3-PHOSPHATIDYLTRANSFERASE"/>
    <property type="match status" value="1"/>
</dbReference>
<keyword evidence="18" id="KW-1185">Reference proteome</keyword>
<dbReference type="PIRSF" id="PIRSF000847">
    <property type="entry name" value="Phos_ph_gly_syn"/>
    <property type="match status" value="1"/>
</dbReference>
<reference evidence="18" key="1">
    <citation type="submission" date="2015-11" db="EMBL/GenBank/DDBJ databases">
        <authorList>
            <person name="Varghese N."/>
        </authorList>
    </citation>
    <scope>NUCLEOTIDE SEQUENCE [LARGE SCALE GENOMIC DNA]</scope>
    <source>
        <strain evidence="18">JGI-23</strain>
    </source>
</reference>
<evidence type="ECO:0000256" key="2">
    <source>
        <dbReference type="ARBA" id="ARBA00005042"/>
    </source>
</evidence>
<evidence type="ECO:0000256" key="16">
    <source>
        <dbReference type="SAM" id="Phobius"/>
    </source>
</evidence>
<name>A0A0P1NYL7_9BACT</name>
<dbReference type="GO" id="GO:0008444">
    <property type="term" value="F:CDP-diacylglycerol-glycerol-3-phosphate 3-phosphatidyltransferase activity"/>
    <property type="evidence" value="ECO:0007669"/>
    <property type="project" value="UniProtKB-EC"/>
</dbReference>
<evidence type="ECO:0000256" key="5">
    <source>
        <dbReference type="ARBA" id="ARBA00014944"/>
    </source>
</evidence>
<comment type="pathway">
    <text evidence="2">Phospholipid metabolism; phosphatidylglycerol biosynthesis; phosphatidylglycerol from CDP-diacylglycerol: step 1/2.</text>
</comment>
<dbReference type="RefSeq" id="WP_092350766.1">
    <property type="nucleotide sequence ID" value="NZ_CZVW01000021.1"/>
</dbReference>
<dbReference type="Pfam" id="PF01066">
    <property type="entry name" value="CDP-OH_P_transf"/>
    <property type="match status" value="1"/>
</dbReference>
<feature type="transmembrane region" description="Helical" evidence="16">
    <location>
        <begin position="105"/>
        <end position="126"/>
    </location>
</feature>
<evidence type="ECO:0000256" key="14">
    <source>
        <dbReference type="ARBA" id="ARBA00048586"/>
    </source>
</evidence>
<comment type="subcellular location">
    <subcellularLocation>
        <location evidence="1">Membrane</location>
        <topology evidence="1">Multi-pass membrane protein</topology>
    </subcellularLocation>
</comment>
<proteinExistence type="inferred from homology"/>
<evidence type="ECO:0000256" key="6">
    <source>
        <dbReference type="ARBA" id="ARBA00022516"/>
    </source>
</evidence>
<evidence type="ECO:0000256" key="3">
    <source>
        <dbReference type="ARBA" id="ARBA00010441"/>
    </source>
</evidence>
<organism evidence="17 18">
    <name type="scientific">Candidatus Chryseopegocella kryptomonas</name>
    <dbReference type="NCBI Taxonomy" id="1633643"/>
    <lineage>
        <taxon>Bacteria</taxon>
        <taxon>Pseudomonadati</taxon>
        <taxon>Candidatus Kryptoniota</taxon>
        <taxon>Candidatus Chryseopegocella</taxon>
    </lineage>
</organism>
<dbReference type="GO" id="GO:0016020">
    <property type="term" value="C:membrane"/>
    <property type="evidence" value="ECO:0007669"/>
    <property type="project" value="UniProtKB-SubCell"/>
</dbReference>